<protein>
    <recommendedName>
        <fullName evidence="3">Lipoprotein</fullName>
    </recommendedName>
</protein>
<feature type="chain" id="PRO_5041332566" description="Lipoprotein" evidence="1">
    <location>
        <begin position="24"/>
        <end position="355"/>
    </location>
</feature>
<dbReference type="SUPFAM" id="SSF82171">
    <property type="entry name" value="DPP6 N-terminal domain-like"/>
    <property type="match status" value="1"/>
</dbReference>
<keyword evidence="1" id="KW-0732">Signal</keyword>
<evidence type="ECO:0000256" key="1">
    <source>
        <dbReference type="SAM" id="SignalP"/>
    </source>
</evidence>
<evidence type="ECO:0000313" key="2">
    <source>
        <dbReference type="EMBL" id="WKN37210.1"/>
    </source>
</evidence>
<reference evidence="2" key="1">
    <citation type="journal article" date="2023" name="Comput. Struct. Biotechnol. J.">
        <title>Discovery of a novel marine Bacteroidetes with a rich repertoire of carbohydrate-active enzymes.</title>
        <authorList>
            <person name="Chen B."/>
            <person name="Liu G."/>
            <person name="Chen Q."/>
            <person name="Wang H."/>
            <person name="Liu L."/>
            <person name="Tang K."/>
        </authorList>
    </citation>
    <scope>NUCLEOTIDE SEQUENCE</scope>
    <source>
        <strain evidence="2">TK19036</strain>
    </source>
</reference>
<dbReference type="PROSITE" id="PS51257">
    <property type="entry name" value="PROKAR_LIPOPROTEIN"/>
    <property type="match status" value="1"/>
</dbReference>
<sequence length="355" mass="40189">MKLEIKLMYYILLLVLSSCLPNANETEQHDSTSDSFKDFVICQNYVAAIDSENNLLLIDLEGNEYRKIDGDISTLITLPNNNLMIAKKKGELKSYNLDTNQWAEIGVVKEDVLMIARTTDSSIYLITESEIINFDNKKTYEFDQSLNPQVRVNHLKSPPKAMAVDQENNIWLGFDYGEWGGDLMVFSTIENRYLEPKINAYQIELFPIESIASDKDKIFVFCGSGHSPDAGPILEFDSLVARIIFQSNASLVEVKNEEGKKDYVHRPGRNIDAGTIDVDKNRIYRVSGDELVEGNLSKDLSLEENWTVISELNLELTSIVKLEKVKKNAFVYLIDDGKIGVLRDNRIRVLSKNGG</sequence>
<gene>
    <name evidence="2" type="ORF">K4G66_00620</name>
</gene>
<accession>A0AA49JGW1</accession>
<dbReference type="EMBL" id="CP120682">
    <property type="protein sequence ID" value="WKN37210.1"/>
    <property type="molecule type" value="Genomic_DNA"/>
</dbReference>
<dbReference type="AlphaFoldDB" id="A0AA49JGW1"/>
<proteinExistence type="predicted"/>
<dbReference type="InterPro" id="IPR015943">
    <property type="entry name" value="WD40/YVTN_repeat-like_dom_sf"/>
</dbReference>
<dbReference type="Gene3D" id="2.130.10.10">
    <property type="entry name" value="YVTN repeat-like/Quinoprotein amine dehydrogenase"/>
    <property type="match status" value="1"/>
</dbReference>
<feature type="signal peptide" evidence="1">
    <location>
        <begin position="1"/>
        <end position="23"/>
    </location>
</feature>
<organism evidence="2">
    <name type="scientific">Roseihalotalea indica</name>
    <dbReference type="NCBI Taxonomy" id="2867963"/>
    <lineage>
        <taxon>Bacteria</taxon>
        <taxon>Pseudomonadati</taxon>
        <taxon>Bacteroidota</taxon>
        <taxon>Cytophagia</taxon>
        <taxon>Cytophagales</taxon>
        <taxon>Catalimonadaceae</taxon>
        <taxon>Roseihalotalea</taxon>
    </lineage>
</organism>
<name>A0AA49JGW1_9BACT</name>
<evidence type="ECO:0008006" key="3">
    <source>
        <dbReference type="Google" id="ProtNLM"/>
    </source>
</evidence>
<reference evidence="2" key="2">
    <citation type="journal article" date="2024" name="Antonie Van Leeuwenhoek">
        <title>Roseihalotalea indica gen. nov., sp. nov., a halophilic Bacteroidetes from mesopelagic Southwest Indian Ocean with higher carbohydrate metabolic potential.</title>
        <authorList>
            <person name="Chen B."/>
            <person name="Zhang M."/>
            <person name="Lin D."/>
            <person name="Ye J."/>
            <person name="Tang K."/>
        </authorList>
    </citation>
    <scope>NUCLEOTIDE SEQUENCE</scope>
    <source>
        <strain evidence="2">TK19036</strain>
    </source>
</reference>